<evidence type="ECO:0000313" key="2">
    <source>
        <dbReference type="EMBL" id="WAW09638.1"/>
    </source>
</evidence>
<dbReference type="EMBL" id="CP098242">
    <property type="protein sequence ID" value="WAW09638.1"/>
    <property type="molecule type" value="Genomic_DNA"/>
</dbReference>
<dbReference type="AlphaFoldDB" id="A0A9E9LZA2"/>
<protein>
    <recommendedName>
        <fullName evidence="4">Lipoprotein</fullName>
    </recommendedName>
</protein>
<evidence type="ECO:0000313" key="3">
    <source>
        <dbReference type="Proteomes" id="UP001156215"/>
    </source>
</evidence>
<keyword evidence="1" id="KW-0732">Signal</keyword>
<sequence>MIMGRAGILLLAVLGLAGCAATIPGNVYDSAGEPRALGVHVQVNFPEEGWKRGHGDDKNILVEFTRRNEASVEMLMLQVNAFDENEARFMLPVANAEPQEARYVMWKRTIDSRPHTKLVFVADTVVPSGRPAAMIELVSLPSGSKDDVYLRMKMLYVYEKGRMVVLTCTAGSVMEKKAGVDVLMENMMTPVCQPYFDSLRFVDITP</sequence>
<dbReference type="KEGG" id="ovb:NB640_10430"/>
<dbReference type="PROSITE" id="PS51257">
    <property type="entry name" value="PROKAR_LIPOPROTEIN"/>
    <property type="match status" value="1"/>
</dbReference>
<evidence type="ECO:0008006" key="4">
    <source>
        <dbReference type="Google" id="ProtNLM"/>
    </source>
</evidence>
<dbReference type="RefSeq" id="WP_269308641.1">
    <property type="nucleotide sequence ID" value="NZ_CP098242.1"/>
</dbReference>
<reference evidence="2" key="1">
    <citation type="journal article" date="2022" name="Front. Microbiol.">
        <title>New perspectives on an old grouping: The genomic and phenotypic variability of Oxalobacter formigenes and the implications for calcium oxalate stone prevention.</title>
        <authorList>
            <person name="Chmiel J.A."/>
            <person name="Carr C."/>
            <person name="Stuivenberg G.A."/>
            <person name="Venema R."/>
            <person name="Chanyi R.M."/>
            <person name="Al K.F."/>
            <person name="Giguere D."/>
            <person name="Say H."/>
            <person name="Akouris P.P."/>
            <person name="Dominguez Romero S.A."/>
            <person name="Kwong A."/>
            <person name="Tai V."/>
            <person name="Koval S.F."/>
            <person name="Razvi H."/>
            <person name="Bjazevic J."/>
            <person name="Burton J.P."/>
        </authorList>
    </citation>
    <scope>NUCLEOTIDE SEQUENCE</scope>
    <source>
        <strain evidence="2">WoOx3</strain>
    </source>
</reference>
<proteinExistence type="predicted"/>
<keyword evidence="3" id="KW-1185">Reference proteome</keyword>
<feature type="signal peptide" evidence="1">
    <location>
        <begin position="1"/>
        <end position="20"/>
    </location>
</feature>
<name>A0A9E9LZA2_9BURK</name>
<organism evidence="2 3">
    <name type="scientific">Oxalobacter vibrioformis</name>
    <dbReference type="NCBI Taxonomy" id="933080"/>
    <lineage>
        <taxon>Bacteria</taxon>
        <taxon>Pseudomonadati</taxon>
        <taxon>Pseudomonadota</taxon>
        <taxon>Betaproteobacteria</taxon>
        <taxon>Burkholderiales</taxon>
        <taxon>Oxalobacteraceae</taxon>
        <taxon>Oxalobacter</taxon>
    </lineage>
</organism>
<feature type="chain" id="PRO_5039089799" description="Lipoprotein" evidence="1">
    <location>
        <begin position="21"/>
        <end position="206"/>
    </location>
</feature>
<gene>
    <name evidence="2" type="ORF">NB640_10430</name>
</gene>
<evidence type="ECO:0000256" key="1">
    <source>
        <dbReference type="SAM" id="SignalP"/>
    </source>
</evidence>
<dbReference type="Proteomes" id="UP001156215">
    <property type="component" value="Chromosome"/>
</dbReference>
<accession>A0A9E9LZA2</accession>